<reference evidence="1" key="1">
    <citation type="submission" date="2017-10" db="EMBL/GenBank/DDBJ databases">
        <title>Klebsiella pneumoniae strain F160070 plasmid p160070-catA, complete sequence.</title>
        <authorList>
            <person name="Zhang D."/>
            <person name="Zhao Y."/>
            <person name="An H."/>
            <person name="Feng J."/>
            <person name="Zhan Z."/>
            <person name="Yin Z."/>
            <person name="Zhou D."/>
        </authorList>
    </citation>
    <scope>NUCLEOTIDE SEQUENCE</scope>
    <source>
        <strain evidence="1">F160070</strain>
        <plasmid evidence="1">p160070-catA</plasmid>
    </source>
</reference>
<sequence length="51" mass="6049">MNRKQEKKEPKPVPQSANYLDPKLYEELVRAANNLAEAVFRKTDWKSIFKK</sequence>
<organism evidence="1">
    <name type="scientific">Klebsiella pneumoniae</name>
    <dbReference type="NCBI Taxonomy" id="573"/>
    <lineage>
        <taxon>Bacteria</taxon>
        <taxon>Pseudomonadati</taxon>
        <taxon>Pseudomonadota</taxon>
        <taxon>Gammaproteobacteria</taxon>
        <taxon>Enterobacterales</taxon>
        <taxon>Enterobacteriaceae</taxon>
        <taxon>Klebsiella/Raoultella group</taxon>
        <taxon>Klebsiella</taxon>
        <taxon>Klebsiella pneumoniae complex</taxon>
    </lineage>
</organism>
<proteinExistence type="predicted"/>
<dbReference type="RefSeq" id="WP_153587559.1">
    <property type="nucleotide sequence ID" value="NZ_AP023340.1"/>
</dbReference>
<dbReference type="EMBL" id="MG288676">
    <property type="protein sequence ID" value="AVX34057.1"/>
    <property type="molecule type" value="Genomic_DNA"/>
</dbReference>
<dbReference type="AlphaFoldDB" id="A0A2R4ND30"/>
<keyword evidence="1" id="KW-0614">Plasmid</keyword>
<protein>
    <submittedName>
        <fullName evidence="1">Uncharacterized protein</fullName>
    </submittedName>
</protein>
<name>A0A2R4ND30_KLEPN</name>
<geneLocation type="plasmid" evidence="1">
    <name>p160070-catA</name>
</geneLocation>
<accession>A0A2R4ND30</accession>
<evidence type="ECO:0000313" key="1">
    <source>
        <dbReference type="EMBL" id="AVX34057.1"/>
    </source>
</evidence>